<protein>
    <recommendedName>
        <fullName evidence="1">HAT C-terminal dimerisation domain-containing protein</fullName>
    </recommendedName>
</protein>
<feature type="domain" description="HAT C-terminal dimerisation" evidence="1">
    <location>
        <begin position="24"/>
        <end position="75"/>
    </location>
</feature>
<dbReference type="InterPro" id="IPR012337">
    <property type="entry name" value="RNaseH-like_sf"/>
</dbReference>
<evidence type="ECO:0000313" key="2">
    <source>
        <dbReference type="EMBL" id="KAJ8349708.1"/>
    </source>
</evidence>
<dbReference type="PANTHER" id="PTHR45749:SF37">
    <property type="entry name" value="OS05G0311600 PROTEIN"/>
    <property type="match status" value="1"/>
</dbReference>
<gene>
    <name evidence="2" type="ORF">SKAU_G00248380</name>
</gene>
<keyword evidence="3" id="KW-1185">Reference proteome</keyword>
<dbReference type="OrthoDB" id="6617140at2759"/>
<dbReference type="PANTHER" id="PTHR45749">
    <property type="match status" value="1"/>
</dbReference>
<dbReference type="EMBL" id="JAINUF010000009">
    <property type="protein sequence ID" value="KAJ8349708.1"/>
    <property type="molecule type" value="Genomic_DNA"/>
</dbReference>
<evidence type="ECO:0000259" key="1">
    <source>
        <dbReference type="Pfam" id="PF05699"/>
    </source>
</evidence>
<dbReference type="InterPro" id="IPR008906">
    <property type="entry name" value="HATC_C_dom"/>
</dbReference>
<name>A0A9Q1F2D1_SYNKA</name>
<reference evidence="2" key="1">
    <citation type="journal article" date="2023" name="Science">
        <title>Genome structures resolve the early diversification of teleost fishes.</title>
        <authorList>
            <person name="Parey E."/>
            <person name="Louis A."/>
            <person name="Montfort J."/>
            <person name="Bouchez O."/>
            <person name="Roques C."/>
            <person name="Iampietro C."/>
            <person name="Lluch J."/>
            <person name="Castinel A."/>
            <person name="Donnadieu C."/>
            <person name="Desvignes T."/>
            <person name="Floi Bucao C."/>
            <person name="Jouanno E."/>
            <person name="Wen M."/>
            <person name="Mejri S."/>
            <person name="Dirks R."/>
            <person name="Jansen H."/>
            <person name="Henkel C."/>
            <person name="Chen W.J."/>
            <person name="Zahm M."/>
            <person name="Cabau C."/>
            <person name="Klopp C."/>
            <person name="Thompson A.W."/>
            <person name="Robinson-Rechavi M."/>
            <person name="Braasch I."/>
            <person name="Lecointre G."/>
            <person name="Bobe J."/>
            <person name="Postlethwait J.H."/>
            <person name="Berthelot C."/>
            <person name="Roest Crollius H."/>
            <person name="Guiguen Y."/>
        </authorList>
    </citation>
    <scope>NUCLEOTIDE SEQUENCE</scope>
    <source>
        <strain evidence="2">WJC10195</strain>
    </source>
</reference>
<accession>A0A9Q1F2D1</accession>
<sequence length="105" mass="12185">MKEACDTVTSQVEQRFSQKEAFAETITLLKIIITTPMMTSESERNFSTLKRIKTFTRNTMGQPRLNALAMLSIESLLIHQLQDFILKVIEKFAQKKNRRAAFLFK</sequence>
<dbReference type="GO" id="GO:0046983">
    <property type="term" value="F:protein dimerization activity"/>
    <property type="evidence" value="ECO:0007669"/>
    <property type="project" value="InterPro"/>
</dbReference>
<organism evidence="2 3">
    <name type="scientific">Synaphobranchus kaupii</name>
    <name type="common">Kaup's arrowtooth eel</name>
    <dbReference type="NCBI Taxonomy" id="118154"/>
    <lineage>
        <taxon>Eukaryota</taxon>
        <taxon>Metazoa</taxon>
        <taxon>Chordata</taxon>
        <taxon>Craniata</taxon>
        <taxon>Vertebrata</taxon>
        <taxon>Euteleostomi</taxon>
        <taxon>Actinopterygii</taxon>
        <taxon>Neopterygii</taxon>
        <taxon>Teleostei</taxon>
        <taxon>Anguilliformes</taxon>
        <taxon>Synaphobranchidae</taxon>
        <taxon>Synaphobranchus</taxon>
    </lineage>
</organism>
<dbReference type="Pfam" id="PF05699">
    <property type="entry name" value="Dimer_Tnp_hAT"/>
    <property type="match status" value="1"/>
</dbReference>
<evidence type="ECO:0000313" key="3">
    <source>
        <dbReference type="Proteomes" id="UP001152622"/>
    </source>
</evidence>
<dbReference type="Proteomes" id="UP001152622">
    <property type="component" value="Chromosome 9"/>
</dbReference>
<dbReference type="SUPFAM" id="SSF53098">
    <property type="entry name" value="Ribonuclease H-like"/>
    <property type="match status" value="1"/>
</dbReference>
<proteinExistence type="predicted"/>
<dbReference type="AlphaFoldDB" id="A0A9Q1F2D1"/>
<comment type="caution">
    <text evidence="2">The sequence shown here is derived from an EMBL/GenBank/DDBJ whole genome shotgun (WGS) entry which is preliminary data.</text>
</comment>